<dbReference type="EMBL" id="VUNB01000001">
    <property type="protein sequence ID" value="MST68104.1"/>
    <property type="molecule type" value="Genomic_DNA"/>
</dbReference>
<feature type="chain" id="PRO_5039335472" description="Lipoprotein" evidence="1">
    <location>
        <begin position="21"/>
        <end position="219"/>
    </location>
</feature>
<comment type="caution">
    <text evidence="2">The sequence shown here is derived from an EMBL/GenBank/DDBJ whole genome shotgun (WGS) entry which is preliminary data.</text>
</comment>
<feature type="signal peptide" evidence="1">
    <location>
        <begin position="1"/>
        <end position="20"/>
    </location>
</feature>
<evidence type="ECO:0008006" key="3">
    <source>
        <dbReference type="Google" id="ProtNLM"/>
    </source>
</evidence>
<proteinExistence type="predicted"/>
<gene>
    <name evidence="2" type="ORF">FYJ66_00555</name>
</gene>
<dbReference type="RefSeq" id="WP_077391176.1">
    <property type="nucleotide sequence ID" value="NZ_DBEZJY010000071.1"/>
</dbReference>
<evidence type="ECO:0000313" key="2">
    <source>
        <dbReference type="EMBL" id="MST68104.1"/>
    </source>
</evidence>
<evidence type="ECO:0000256" key="1">
    <source>
        <dbReference type="SAM" id="SignalP"/>
    </source>
</evidence>
<reference evidence="2" key="1">
    <citation type="submission" date="2019-09" db="EMBL/GenBank/DDBJ databases">
        <title>In-depth cultivation of the pig gut microbiome towards novel bacterial diversity and tailored functional studies.</title>
        <authorList>
            <person name="Wylensek D."/>
            <person name="Hitch T.C.A."/>
            <person name="Clavel T."/>
        </authorList>
    </citation>
    <scope>NUCLEOTIDE SEQUENCE</scope>
    <source>
        <strain evidence="2">RF-744-FAT-WT-3</strain>
    </source>
</reference>
<name>A0A6A8M8G1_9FIRM</name>
<sequence length="219" mass="24539">MKKKGIILALLMGAVMFAMTACGDKQPVSVFNPQEDYDGFEKLAEQDLEGTGDIDKIMLFVPAENTSHHSTYVTGSSSDVNANISLVNSNTIKANDKDPEKILSEMSYIDSDYFSGAEKKASEIKTAQDGKAAYISDYEIYKYGSETLQGYCKTDFVLKLDDDNFIYGKVNISMTHVDKYDKDIKAIVKEMDQYYCVKIYYDKDKVIKRMDAIKGGETS</sequence>
<accession>A0A6A8M8G1</accession>
<organism evidence="2">
    <name type="scientific">Baileyella intestinalis</name>
    <dbReference type="NCBI Taxonomy" id="2606709"/>
    <lineage>
        <taxon>Bacteria</taxon>
        <taxon>Bacillati</taxon>
        <taxon>Bacillota</taxon>
        <taxon>Clostridia</taxon>
        <taxon>Peptostreptococcales</taxon>
        <taxon>Anaerovoracaceae</taxon>
        <taxon>Baileyella</taxon>
    </lineage>
</organism>
<protein>
    <recommendedName>
        <fullName evidence="3">Lipoprotein</fullName>
    </recommendedName>
</protein>
<dbReference type="AlphaFoldDB" id="A0A6A8M8G1"/>
<keyword evidence="1" id="KW-0732">Signal</keyword>
<dbReference type="PROSITE" id="PS51257">
    <property type="entry name" value="PROKAR_LIPOPROTEIN"/>
    <property type="match status" value="1"/>
</dbReference>